<dbReference type="EMBL" id="CP063213">
    <property type="protein sequence ID" value="QOR45707.1"/>
    <property type="molecule type" value="Genomic_DNA"/>
</dbReference>
<evidence type="ECO:0000259" key="1">
    <source>
        <dbReference type="SMART" id="SM00731"/>
    </source>
</evidence>
<reference evidence="2 3" key="1">
    <citation type="submission" date="2020-10" db="EMBL/GenBank/DDBJ databases">
        <title>Trueperella pecoris sp. nov. isolated from bovine and porcine specimens.</title>
        <authorList>
            <person name="Schoenecker L."/>
            <person name="Schnydrig P."/>
            <person name="Brodard I."/>
            <person name="Thomann A."/>
            <person name="Hemphill A."/>
            <person name="Rodriguez-Campos S."/>
            <person name="Perreten V."/>
            <person name="Jores J."/>
            <person name="Kittl S."/>
        </authorList>
    </citation>
    <scope>NUCLEOTIDE SEQUENCE [LARGE SCALE GENOMIC DNA]</scope>
    <source>
        <strain evidence="2 3">15A0121</strain>
    </source>
</reference>
<protein>
    <submittedName>
        <fullName evidence="2">SprT-like domain-containing protein</fullName>
    </submittedName>
</protein>
<evidence type="ECO:0000313" key="3">
    <source>
        <dbReference type="Proteomes" id="UP000595053"/>
    </source>
</evidence>
<keyword evidence="3" id="KW-1185">Reference proteome</keyword>
<feature type="domain" description="SprT-like" evidence="1">
    <location>
        <begin position="1"/>
        <end position="143"/>
    </location>
</feature>
<dbReference type="AlphaFoldDB" id="A0A7M1QX20"/>
<dbReference type="Pfam" id="PF10263">
    <property type="entry name" value="SprT-like"/>
    <property type="match status" value="1"/>
</dbReference>
<dbReference type="RefSeq" id="WP_197551208.1">
    <property type="nucleotide sequence ID" value="NZ_CP063213.1"/>
</dbReference>
<dbReference type="Gene3D" id="3.30.2010.10">
    <property type="entry name" value="Metalloproteases ('zincins'), catalytic domain"/>
    <property type="match status" value="1"/>
</dbReference>
<dbReference type="InterPro" id="IPR006640">
    <property type="entry name" value="SprT-like_domain"/>
</dbReference>
<proteinExistence type="predicted"/>
<dbReference type="Proteomes" id="UP000595053">
    <property type="component" value="Chromosome"/>
</dbReference>
<organism evidence="2 3">
    <name type="scientific">Trueperella pecoris</name>
    <dbReference type="NCBI Taxonomy" id="2733571"/>
    <lineage>
        <taxon>Bacteria</taxon>
        <taxon>Bacillati</taxon>
        <taxon>Actinomycetota</taxon>
        <taxon>Actinomycetes</taxon>
        <taxon>Actinomycetales</taxon>
        <taxon>Actinomycetaceae</taxon>
        <taxon>Trueperella</taxon>
    </lineage>
</organism>
<evidence type="ECO:0000313" key="2">
    <source>
        <dbReference type="EMBL" id="QOR45707.1"/>
    </source>
</evidence>
<dbReference type="SMART" id="SM00731">
    <property type="entry name" value="SprT"/>
    <property type="match status" value="1"/>
</dbReference>
<dbReference type="GO" id="GO:0006950">
    <property type="term" value="P:response to stress"/>
    <property type="evidence" value="ECO:0007669"/>
    <property type="project" value="UniProtKB-ARBA"/>
</dbReference>
<accession>A0A7M1QX20</accession>
<sequence>MDLAAARRLARTLMDGHGLTTWHLSIDRAKRRAGYANHSRKTISLSRPLIELYSPEQVRLLVLHEVAHAIVGPAHGHDEIWREACVRIGGDGRTSVNPRWPNVDALWVGVCPNGHRLNRHRLVRRASTCRRCSPTYDERYLMTWTNQRTGEVFR</sequence>
<gene>
    <name evidence="2" type="ORF">INS88_00250</name>
</gene>
<name>A0A7M1QX20_9ACTO</name>